<dbReference type="EMBL" id="CP025430">
    <property type="protein sequence ID" value="AUH63495.1"/>
    <property type="molecule type" value="Genomic_DNA"/>
</dbReference>
<dbReference type="InterPro" id="IPR050808">
    <property type="entry name" value="Phage_Integrase"/>
</dbReference>
<evidence type="ECO:0000256" key="1">
    <source>
        <dbReference type="ARBA" id="ARBA00008857"/>
    </source>
</evidence>
<dbReference type="GO" id="GO:0006310">
    <property type="term" value="P:DNA recombination"/>
    <property type="evidence" value="ECO:0007669"/>
    <property type="project" value="UniProtKB-KW"/>
</dbReference>
<organism evidence="7 8">
    <name type="scientific">Paracoccus zhejiangensis</name>
    <dbReference type="NCBI Taxonomy" id="1077935"/>
    <lineage>
        <taxon>Bacteria</taxon>
        <taxon>Pseudomonadati</taxon>
        <taxon>Pseudomonadota</taxon>
        <taxon>Alphaproteobacteria</taxon>
        <taxon>Rhodobacterales</taxon>
        <taxon>Paracoccaceae</taxon>
        <taxon>Paracoccus</taxon>
    </lineage>
</organism>
<proteinExistence type="inferred from homology"/>
<evidence type="ECO:0000256" key="5">
    <source>
        <dbReference type="PROSITE-ProRule" id="PRU01248"/>
    </source>
</evidence>
<dbReference type="AlphaFoldDB" id="A0A2H5EW16"/>
<dbReference type="InterPro" id="IPR002104">
    <property type="entry name" value="Integrase_catalytic"/>
</dbReference>
<dbReference type="PROSITE" id="PS51900">
    <property type="entry name" value="CB"/>
    <property type="match status" value="1"/>
</dbReference>
<dbReference type="InterPro" id="IPR025166">
    <property type="entry name" value="Integrase_DNA_bind_dom"/>
</dbReference>
<dbReference type="CDD" id="cd00801">
    <property type="entry name" value="INT_P4_C"/>
    <property type="match status" value="1"/>
</dbReference>
<dbReference type="PANTHER" id="PTHR30629">
    <property type="entry name" value="PROPHAGE INTEGRASE"/>
    <property type="match status" value="1"/>
</dbReference>
<dbReference type="Gene3D" id="3.30.160.390">
    <property type="entry name" value="Integrase, DNA-binding domain"/>
    <property type="match status" value="1"/>
</dbReference>
<dbReference type="Gene3D" id="1.10.443.10">
    <property type="entry name" value="Intergrase catalytic core"/>
    <property type="match status" value="1"/>
</dbReference>
<keyword evidence="2" id="KW-0229">DNA integration</keyword>
<dbReference type="InterPro" id="IPR013762">
    <property type="entry name" value="Integrase-like_cat_sf"/>
</dbReference>
<dbReference type="KEGG" id="pzh:CX676_04355"/>
<keyword evidence="3 5" id="KW-0238">DNA-binding</keyword>
<dbReference type="SUPFAM" id="SSF56349">
    <property type="entry name" value="DNA breaking-rejoining enzymes"/>
    <property type="match status" value="1"/>
</dbReference>
<dbReference type="InterPro" id="IPR038488">
    <property type="entry name" value="Integrase_DNA-bd_sf"/>
</dbReference>
<dbReference type="Gene3D" id="1.10.150.130">
    <property type="match status" value="1"/>
</dbReference>
<dbReference type="InterPro" id="IPR053876">
    <property type="entry name" value="Phage_int_M"/>
</dbReference>
<name>A0A2H5EW16_9RHOB</name>
<dbReference type="Pfam" id="PF13356">
    <property type="entry name" value="Arm-DNA-bind_3"/>
    <property type="match status" value="1"/>
</dbReference>
<feature type="domain" description="Core-binding (CB)" evidence="6">
    <location>
        <begin position="109"/>
        <end position="191"/>
    </location>
</feature>
<dbReference type="OrthoDB" id="9795573at2"/>
<dbReference type="Proteomes" id="UP000234530">
    <property type="component" value="Chromosome"/>
</dbReference>
<sequence length="403" mass="44979">MTVSSVNEGRGGKQPGPHVEKRLNAAFVKKAPPGRHTDGGGLYLQVDGSGARRWILRVVVHGVRRDLGLGSANVVSLADARDKSHEMRRLIAAGGNPKVRRRENEGRATTFAELAKRVHHSKFKDNKSNGKHVAQWIKTLETYAFPVLGDLSVEDVSQDDIERVIDPIWTTKPETARRVLQRIKTVFDHACGRGLRSRGNPTTGMRGLMRKQGDQVKHFAAIDFMEIDRLFSTFKDSNDVGALALLFTLFTASRSGPVRAATWSEMDAGLEIWSIPAEKMKTKKEFMVPLSIPARDVLLRAQERRTNGSDLVFPSPSKPKNMISENTMRKLLQTIFPGSTVHGLRSTFRTWVTEIIRVDQDVAELCLAHSLGGKVEQAVDFHPELTRVFHRELTHLEIMLVGS</sequence>
<dbReference type="InterPro" id="IPR044068">
    <property type="entry name" value="CB"/>
</dbReference>
<dbReference type="Pfam" id="PF22022">
    <property type="entry name" value="Phage_int_M"/>
    <property type="match status" value="1"/>
</dbReference>
<keyword evidence="8" id="KW-1185">Reference proteome</keyword>
<dbReference type="GO" id="GO:0015074">
    <property type="term" value="P:DNA integration"/>
    <property type="evidence" value="ECO:0007669"/>
    <property type="project" value="UniProtKB-KW"/>
</dbReference>
<dbReference type="InterPro" id="IPR011010">
    <property type="entry name" value="DNA_brk_join_enz"/>
</dbReference>
<evidence type="ECO:0000259" key="6">
    <source>
        <dbReference type="PROSITE" id="PS51900"/>
    </source>
</evidence>
<evidence type="ECO:0000313" key="7">
    <source>
        <dbReference type="EMBL" id="AUH63495.1"/>
    </source>
</evidence>
<keyword evidence="4" id="KW-0233">DNA recombination</keyword>
<evidence type="ECO:0000256" key="2">
    <source>
        <dbReference type="ARBA" id="ARBA00022908"/>
    </source>
</evidence>
<accession>A0A2H5EW16</accession>
<evidence type="ECO:0000256" key="3">
    <source>
        <dbReference type="ARBA" id="ARBA00023125"/>
    </source>
</evidence>
<dbReference type="GO" id="GO:0003677">
    <property type="term" value="F:DNA binding"/>
    <property type="evidence" value="ECO:0007669"/>
    <property type="project" value="UniProtKB-UniRule"/>
</dbReference>
<dbReference type="RefSeq" id="WP_101751537.1">
    <property type="nucleotide sequence ID" value="NZ_CP025430.1"/>
</dbReference>
<dbReference type="PANTHER" id="PTHR30629:SF2">
    <property type="entry name" value="PROPHAGE INTEGRASE INTS-RELATED"/>
    <property type="match status" value="1"/>
</dbReference>
<reference evidence="7 8" key="1">
    <citation type="journal article" date="2013" name="Antonie Van Leeuwenhoek">
        <title>Paracoccus zhejiangensis sp. nov., isolated from activated sludge in wastewater-treatment system.</title>
        <authorList>
            <person name="Wu Z.G."/>
            <person name="Zhang D.F."/>
            <person name="Liu Y.L."/>
            <person name="Wang F."/>
            <person name="Jiang X."/>
            <person name="Li C."/>
            <person name="Li S.P."/>
            <person name="Hong Q."/>
            <person name="Li W.J."/>
        </authorList>
    </citation>
    <scope>NUCLEOTIDE SEQUENCE [LARGE SCALE GENOMIC DNA]</scope>
    <source>
        <strain evidence="7 8">J6</strain>
    </source>
</reference>
<evidence type="ECO:0000313" key="8">
    <source>
        <dbReference type="Proteomes" id="UP000234530"/>
    </source>
</evidence>
<comment type="similarity">
    <text evidence="1">Belongs to the 'phage' integrase family.</text>
</comment>
<gene>
    <name evidence="7" type="ORF">CX676_04355</name>
</gene>
<evidence type="ECO:0000256" key="4">
    <source>
        <dbReference type="ARBA" id="ARBA00023172"/>
    </source>
</evidence>
<dbReference type="Pfam" id="PF00589">
    <property type="entry name" value="Phage_integrase"/>
    <property type="match status" value="1"/>
</dbReference>
<dbReference type="InterPro" id="IPR010998">
    <property type="entry name" value="Integrase_recombinase_N"/>
</dbReference>
<protein>
    <submittedName>
        <fullName evidence="7">Integrase</fullName>
    </submittedName>
</protein>